<evidence type="ECO:0000256" key="5">
    <source>
        <dbReference type="ARBA" id="ARBA00023089"/>
    </source>
</evidence>
<feature type="region of interest" description="Disordered" evidence="7">
    <location>
        <begin position="1"/>
        <end position="48"/>
    </location>
</feature>
<dbReference type="OrthoDB" id="1928946at2759"/>
<keyword evidence="2" id="KW-0217">Developmental protein</keyword>
<gene>
    <name evidence="8" type="ORF">SI8410_15019826</name>
</gene>
<evidence type="ECO:0000256" key="3">
    <source>
        <dbReference type="ARBA" id="ARBA00022782"/>
    </source>
</evidence>
<evidence type="ECO:0000256" key="7">
    <source>
        <dbReference type="SAM" id="MobiDB-lite"/>
    </source>
</evidence>
<evidence type="ECO:0000256" key="6">
    <source>
        <dbReference type="SAM" id="Coils"/>
    </source>
</evidence>
<feature type="compositionally biased region" description="Gly residues" evidence="7">
    <location>
        <begin position="10"/>
        <end position="19"/>
    </location>
</feature>
<protein>
    <submittedName>
        <fullName evidence="8">Uncharacterized protein</fullName>
    </submittedName>
</protein>
<keyword evidence="5" id="KW-0287">Flowering</keyword>
<dbReference type="InterPro" id="IPR040353">
    <property type="entry name" value="FLX/FLX-like"/>
</dbReference>
<keyword evidence="9" id="KW-1185">Reference proteome</keyword>
<feature type="coiled-coil region" evidence="6">
    <location>
        <begin position="83"/>
        <end position="246"/>
    </location>
</feature>
<keyword evidence="3" id="KW-0221">Differentiation</keyword>
<keyword evidence="4 6" id="KW-0175">Coiled coil</keyword>
<organism evidence="8 9">
    <name type="scientific">Spirodela intermedia</name>
    <name type="common">Intermediate duckweed</name>
    <dbReference type="NCBI Taxonomy" id="51605"/>
    <lineage>
        <taxon>Eukaryota</taxon>
        <taxon>Viridiplantae</taxon>
        <taxon>Streptophyta</taxon>
        <taxon>Embryophyta</taxon>
        <taxon>Tracheophyta</taxon>
        <taxon>Spermatophyta</taxon>
        <taxon>Magnoliopsida</taxon>
        <taxon>Liliopsida</taxon>
        <taxon>Araceae</taxon>
        <taxon>Lemnoideae</taxon>
        <taxon>Spirodela</taxon>
    </lineage>
</organism>
<dbReference type="GO" id="GO:0030154">
    <property type="term" value="P:cell differentiation"/>
    <property type="evidence" value="ECO:0007669"/>
    <property type="project" value="UniProtKB-KW"/>
</dbReference>
<dbReference type="GO" id="GO:0009908">
    <property type="term" value="P:flower development"/>
    <property type="evidence" value="ECO:0007669"/>
    <property type="project" value="UniProtKB-KW"/>
</dbReference>
<evidence type="ECO:0000313" key="9">
    <source>
        <dbReference type="Proteomes" id="UP000663760"/>
    </source>
</evidence>
<name>A0A7I8LIK4_SPIIN</name>
<evidence type="ECO:0000256" key="1">
    <source>
        <dbReference type="ARBA" id="ARBA00005405"/>
    </source>
</evidence>
<dbReference type="EMBL" id="LR746278">
    <property type="protein sequence ID" value="CAA7409148.1"/>
    <property type="molecule type" value="Genomic_DNA"/>
</dbReference>
<accession>A0A7I8LIK4</accession>
<evidence type="ECO:0000313" key="8">
    <source>
        <dbReference type="EMBL" id="CAA7409148.1"/>
    </source>
</evidence>
<dbReference type="Proteomes" id="UP000663760">
    <property type="component" value="Chromosome 15"/>
</dbReference>
<dbReference type="PANTHER" id="PTHR33405:SF7">
    <property type="entry name" value="PROTEIN FLX-LIKE 1"/>
    <property type="match status" value="1"/>
</dbReference>
<dbReference type="AlphaFoldDB" id="A0A7I8LIK4"/>
<dbReference type="PANTHER" id="PTHR33405">
    <property type="entry name" value="PROTEIN FLX-LIKE 2"/>
    <property type="match status" value="1"/>
</dbReference>
<evidence type="ECO:0000256" key="2">
    <source>
        <dbReference type="ARBA" id="ARBA00022473"/>
    </source>
</evidence>
<reference evidence="8" key="1">
    <citation type="submission" date="2020-02" db="EMBL/GenBank/DDBJ databases">
        <authorList>
            <person name="Scholz U."/>
            <person name="Mascher M."/>
            <person name="Fiebig A."/>
        </authorList>
    </citation>
    <scope>NUCLEOTIDE SEQUENCE</scope>
</reference>
<sequence>MAGRGRHRMGGGGGGGGGAPPRSFHEPGLPPFGRPAHSGLLDDHMDGPFPRLGGPPLRPLHPAVIEEQLAAQHQEIQGLLIDNQRLAATHVALKQELAAAQHELRRVAHAVGAMHANNDSQLREMYEKSMKLESELRVAEAMKAELMQVRGDIQKLNSVRQELTEQVQVLSQDVTRATADLQQTPLLKAEVENMKQEVQRVRSAIEHEKKGYADNFEQGHVMEKNLIAMAREVEKLRAEVANVEKRAQPTGTINTGAGYSGNYLNPSLAYGGNPYSAAYAMNRASGAPPEAADYNTAHASWGGAYDAQRTHGHR</sequence>
<evidence type="ECO:0000256" key="4">
    <source>
        <dbReference type="ARBA" id="ARBA00023054"/>
    </source>
</evidence>
<comment type="similarity">
    <text evidence="1">Belongs to the FLX family.</text>
</comment>
<proteinExistence type="inferred from homology"/>